<dbReference type="Proteomes" id="UP000236343">
    <property type="component" value="Unassembled WGS sequence"/>
</dbReference>
<dbReference type="AlphaFoldDB" id="A0A2G8Y9V5"/>
<organism evidence="2 3">
    <name type="scientific">Toxoplasma gondii COUG</name>
    <dbReference type="NCBI Taxonomy" id="1074873"/>
    <lineage>
        <taxon>Eukaryota</taxon>
        <taxon>Sar</taxon>
        <taxon>Alveolata</taxon>
        <taxon>Apicomplexa</taxon>
        <taxon>Conoidasida</taxon>
        <taxon>Coccidia</taxon>
        <taxon>Eucoccidiorida</taxon>
        <taxon>Eimeriorina</taxon>
        <taxon>Sarcocystidae</taxon>
        <taxon>Toxoplasma</taxon>
    </lineage>
</organism>
<feature type="region of interest" description="Disordered" evidence="1">
    <location>
        <begin position="1"/>
        <end position="44"/>
    </location>
</feature>
<feature type="region of interest" description="Disordered" evidence="1">
    <location>
        <begin position="63"/>
        <end position="92"/>
    </location>
</feature>
<feature type="compositionally biased region" description="Low complexity" evidence="1">
    <location>
        <begin position="82"/>
        <end position="92"/>
    </location>
</feature>
<evidence type="ECO:0000256" key="1">
    <source>
        <dbReference type="SAM" id="MobiDB-lite"/>
    </source>
</evidence>
<protein>
    <submittedName>
        <fullName evidence="2">Uncharacterized protein</fullName>
    </submittedName>
</protein>
<feature type="compositionally biased region" description="Gly residues" evidence="1">
    <location>
        <begin position="72"/>
        <end position="81"/>
    </location>
</feature>
<reference evidence="2 3" key="1">
    <citation type="journal article" date="2016" name="Nat. Commun.">
        <title>Local admixture of amplified and diversified secreted pathogenesis determinants shapes mosaic Toxoplasma gondii genomes.</title>
        <authorList>
            <person name="Lorenzi H."/>
            <person name="Khan A."/>
            <person name="Behnke M.S."/>
            <person name="Namasivayam S."/>
            <person name="Swapna L.S."/>
            <person name="Hadjithomas M."/>
            <person name="Karamycheva S."/>
            <person name="Pinney D."/>
            <person name="Brunk B.P."/>
            <person name="Ajioka J.W."/>
            <person name="Ajzenberg D."/>
            <person name="Boothroyd J.C."/>
            <person name="Boyle J.P."/>
            <person name="Darde M.L."/>
            <person name="Diaz-Miranda M.A."/>
            <person name="Dubey J.P."/>
            <person name="Fritz H.M."/>
            <person name="Gennari S.M."/>
            <person name="Gregory B.D."/>
            <person name="Kim K."/>
            <person name="Saeij J.P."/>
            <person name="Su C."/>
            <person name="White M.W."/>
            <person name="Zhu X.Q."/>
            <person name="Howe D.K."/>
            <person name="Rosenthal B.M."/>
            <person name="Grigg M.E."/>
            <person name="Parkinson J."/>
            <person name="Liu L."/>
            <person name="Kissinger J.C."/>
            <person name="Roos D.S."/>
            <person name="Sibley L.D."/>
        </authorList>
    </citation>
    <scope>NUCLEOTIDE SEQUENCE [LARGE SCALE GENOMIC DNA]</scope>
    <source>
        <strain evidence="2 3">COUG</strain>
    </source>
</reference>
<proteinExistence type="predicted"/>
<feature type="compositionally biased region" description="Polar residues" evidence="1">
    <location>
        <begin position="1"/>
        <end position="12"/>
    </location>
</feature>
<gene>
    <name evidence="2" type="ORF">TGCOUG_226320B</name>
</gene>
<dbReference type="EMBL" id="AGQR02000543">
    <property type="protein sequence ID" value="PIM04056.1"/>
    <property type="molecule type" value="Genomic_DNA"/>
</dbReference>
<name>A0A2G8Y9V5_TOXGO</name>
<accession>A0A2G8Y9V5</accession>
<sequence>MRTTSEGANTNGERGGDGNKVKQQGEHEPGEKNGGREVGRRRVGGSVSGMVNIAAFHRSGEAAPVGGAPAVAGGGEVGAPGGATAAPEGEAA</sequence>
<evidence type="ECO:0000313" key="3">
    <source>
        <dbReference type="Proteomes" id="UP000236343"/>
    </source>
</evidence>
<comment type="caution">
    <text evidence="2">The sequence shown here is derived from an EMBL/GenBank/DDBJ whole genome shotgun (WGS) entry which is preliminary data.</text>
</comment>
<dbReference type="VEuPathDB" id="ToxoDB:TGCOUG_226320B"/>
<evidence type="ECO:0000313" key="2">
    <source>
        <dbReference type="EMBL" id="PIM04056.1"/>
    </source>
</evidence>
<feature type="compositionally biased region" description="Basic and acidic residues" evidence="1">
    <location>
        <begin position="14"/>
        <end position="40"/>
    </location>
</feature>